<protein>
    <submittedName>
        <fullName evidence="4">FG-GAP-like repeat-containing protein</fullName>
    </submittedName>
</protein>
<dbReference type="InterPro" id="IPR036439">
    <property type="entry name" value="Dockerin_dom_sf"/>
</dbReference>
<dbReference type="PANTHER" id="PTHR44103:SF1">
    <property type="entry name" value="PROPROTEIN CONVERTASE P"/>
    <property type="match status" value="1"/>
</dbReference>
<evidence type="ECO:0000259" key="3">
    <source>
        <dbReference type="Pfam" id="PF20009"/>
    </source>
</evidence>
<dbReference type="Proteomes" id="UP001155241">
    <property type="component" value="Unassembled WGS sequence"/>
</dbReference>
<evidence type="ECO:0000313" key="5">
    <source>
        <dbReference type="Proteomes" id="UP001155241"/>
    </source>
</evidence>
<feature type="compositionally biased region" description="Basic and acidic residues" evidence="2">
    <location>
        <begin position="806"/>
        <end position="817"/>
    </location>
</feature>
<proteinExistence type="predicted"/>
<name>A0A9X2FIE3_9BACT</name>
<dbReference type="RefSeq" id="WP_252855843.1">
    <property type="nucleotide sequence ID" value="NZ_JAMXLR010000092.1"/>
</dbReference>
<dbReference type="InterPro" id="IPR028994">
    <property type="entry name" value="Integrin_alpha_N"/>
</dbReference>
<evidence type="ECO:0000313" key="4">
    <source>
        <dbReference type="EMBL" id="MCO6047734.1"/>
    </source>
</evidence>
<dbReference type="GO" id="GO:0000272">
    <property type="term" value="P:polysaccharide catabolic process"/>
    <property type="evidence" value="ECO:0007669"/>
    <property type="project" value="InterPro"/>
</dbReference>
<dbReference type="Pfam" id="PF20009">
    <property type="entry name" value="GEVED"/>
    <property type="match status" value="1"/>
</dbReference>
<dbReference type="Gene3D" id="2.60.40.10">
    <property type="entry name" value="Immunoglobulins"/>
    <property type="match status" value="1"/>
</dbReference>
<feature type="region of interest" description="Disordered" evidence="2">
    <location>
        <begin position="763"/>
        <end position="817"/>
    </location>
</feature>
<dbReference type="Pfam" id="PF13517">
    <property type="entry name" value="FG-GAP_3"/>
    <property type="match status" value="2"/>
</dbReference>
<dbReference type="Gene3D" id="2.130.10.130">
    <property type="entry name" value="Integrin alpha, N-terminal"/>
    <property type="match status" value="1"/>
</dbReference>
<dbReference type="InterPro" id="IPR018247">
    <property type="entry name" value="EF_Hand_1_Ca_BS"/>
</dbReference>
<keyword evidence="5" id="KW-1185">Reference proteome</keyword>
<evidence type="ECO:0000256" key="2">
    <source>
        <dbReference type="SAM" id="MobiDB-lite"/>
    </source>
</evidence>
<dbReference type="SUPFAM" id="SSF63446">
    <property type="entry name" value="Type I dockerin domain"/>
    <property type="match status" value="1"/>
</dbReference>
<organism evidence="4 5">
    <name type="scientific">Aeoliella straminimaris</name>
    <dbReference type="NCBI Taxonomy" id="2954799"/>
    <lineage>
        <taxon>Bacteria</taxon>
        <taxon>Pseudomonadati</taxon>
        <taxon>Planctomycetota</taxon>
        <taxon>Planctomycetia</taxon>
        <taxon>Pirellulales</taxon>
        <taxon>Lacipirellulaceae</taxon>
        <taxon>Aeoliella</taxon>
    </lineage>
</organism>
<dbReference type="NCBIfam" id="NF012200">
    <property type="entry name" value="choice_anch_D"/>
    <property type="match status" value="1"/>
</dbReference>
<dbReference type="SUPFAM" id="SSF69318">
    <property type="entry name" value="Integrin alpha N-terminal domain"/>
    <property type="match status" value="1"/>
</dbReference>
<dbReference type="Gene3D" id="1.10.1330.10">
    <property type="entry name" value="Dockerin domain"/>
    <property type="match status" value="1"/>
</dbReference>
<dbReference type="AlphaFoldDB" id="A0A9X2FIE3"/>
<accession>A0A9X2FIE3</accession>
<dbReference type="PANTHER" id="PTHR44103">
    <property type="entry name" value="PROPROTEIN CONVERTASE P"/>
    <property type="match status" value="1"/>
</dbReference>
<reference evidence="4" key="1">
    <citation type="submission" date="2022-06" db="EMBL/GenBank/DDBJ databases">
        <title>Aeoliella straminimaris, a novel planctomycete from sediments.</title>
        <authorList>
            <person name="Vitorino I.R."/>
            <person name="Lage O.M."/>
        </authorList>
    </citation>
    <scope>NUCLEOTIDE SEQUENCE</scope>
    <source>
        <strain evidence="4">ICT_H6.2</strain>
    </source>
</reference>
<dbReference type="InterPro" id="IPR013783">
    <property type="entry name" value="Ig-like_fold"/>
</dbReference>
<comment type="caution">
    <text evidence="4">The sequence shown here is derived from an EMBL/GenBank/DDBJ whole genome shotgun (WGS) entry which is preliminary data.</text>
</comment>
<dbReference type="InterPro" id="IPR045474">
    <property type="entry name" value="GEVED"/>
</dbReference>
<gene>
    <name evidence="4" type="ORF">NG895_27840</name>
</gene>
<dbReference type="EMBL" id="JAMXLR010000092">
    <property type="protein sequence ID" value="MCO6047734.1"/>
    <property type="molecule type" value="Genomic_DNA"/>
</dbReference>
<sequence length="832" mass="87349">MRQRNIGGRRRGIFEPLERRDLLTLVGDAPVPYPEATVTASVGPRLGTARTADDGVEFFAMQVGQLDAQIVVTISGANSGSILDAWIDFDQDGSFSGAAEQIFDAREVSNGVVLLEFDIPAIAEDGLTYARFRVSDGAAADGVGQGGDVNNGEVEDHQVEILPPSITDGTLGSARAVTSNGSANGVVDVLAADIDGDGRMDIVSSSQLDGEIAVYRANSSFSSWTRSVVENVADSDAPLEVSPIGLAVGDLDGDGDLDLASASASDDTIAWYRNDTTGSNLSFTKFTVTDSADGARSVVIADFNQDGRLDLGSVSLEDDTIRVHRNTGSGGNSQFETMTAAFAVVPSALSDIYAVDINRDGFVDLVSISAGTNDVFWHENDGTPFVGAWNTSSLINNGTNASDVPFGSGVFAGRIDSDTQIDVVYTSFGENRADWSRNPGTSGSWTGRNSVDSGLDEANPPFVADVDGDGDMDVVVPSYDDHNVTVHLNDGLGNFTLSDTTSFFSTPTNVVMADIDGDGALDLVVGGNANDRVSWFAGNAEPPEIMITGNGLVISDGDGVPRTADGTDFGAVTLGTSGVMQEFLVTNIASGTLSLGELTLPSGFQLAAPFNSILAPDESTVLRIELDTSSLGSRSGKIILANNDANENPYNFDIRATVITVLGDYNLDQVVDIADYTAWRNRLGALVPRYTSADGNGNGVVDLADYEVWKDHFGDSLPGATTSQPASFAAPIASSSESVEQPVASAASTPSAQVELGLLRSGERKAANPGPTPWAKSPSQPLHKPLDPAPAVDSEPTRTGFSINQHNDRDKSDDHDRRASLDLAFELLEIGW</sequence>
<dbReference type="PROSITE" id="PS00018">
    <property type="entry name" value="EF_HAND_1"/>
    <property type="match status" value="1"/>
</dbReference>
<keyword evidence="1" id="KW-0732">Signal</keyword>
<dbReference type="InterPro" id="IPR013517">
    <property type="entry name" value="FG-GAP"/>
</dbReference>
<feature type="domain" description="GEVED" evidence="3">
    <location>
        <begin position="83"/>
        <end position="159"/>
    </location>
</feature>
<evidence type="ECO:0000256" key="1">
    <source>
        <dbReference type="ARBA" id="ARBA00022729"/>
    </source>
</evidence>